<dbReference type="Proteomes" id="UP000054018">
    <property type="component" value="Unassembled WGS sequence"/>
</dbReference>
<dbReference type="EMBL" id="KN833702">
    <property type="protein sequence ID" value="KIK26324.1"/>
    <property type="molecule type" value="Genomic_DNA"/>
</dbReference>
<dbReference type="AlphaFoldDB" id="A0A0C9ZK48"/>
<proteinExistence type="predicted"/>
<dbReference type="HOGENOM" id="CLU_1525765_0_0_1"/>
<protein>
    <submittedName>
        <fullName evidence="1">Uncharacterized protein</fullName>
    </submittedName>
</protein>
<reference evidence="2" key="2">
    <citation type="submission" date="2015-01" db="EMBL/GenBank/DDBJ databases">
        <title>Evolutionary Origins and Diversification of the Mycorrhizal Mutualists.</title>
        <authorList>
            <consortium name="DOE Joint Genome Institute"/>
            <consortium name="Mycorrhizal Genomics Consortium"/>
            <person name="Kohler A."/>
            <person name="Kuo A."/>
            <person name="Nagy L.G."/>
            <person name="Floudas D."/>
            <person name="Copeland A."/>
            <person name="Barry K.W."/>
            <person name="Cichocki N."/>
            <person name="Veneault-Fourrey C."/>
            <person name="LaButti K."/>
            <person name="Lindquist E.A."/>
            <person name="Lipzen A."/>
            <person name="Lundell T."/>
            <person name="Morin E."/>
            <person name="Murat C."/>
            <person name="Riley R."/>
            <person name="Ohm R."/>
            <person name="Sun H."/>
            <person name="Tunlid A."/>
            <person name="Henrissat B."/>
            <person name="Grigoriev I.V."/>
            <person name="Hibbett D.S."/>
            <person name="Martin F."/>
        </authorList>
    </citation>
    <scope>NUCLEOTIDE SEQUENCE [LARGE SCALE GENOMIC DNA]</scope>
    <source>
        <strain evidence="2">441</strain>
    </source>
</reference>
<name>A0A0C9ZK48_9AGAM</name>
<sequence length="176" mass="19608">MNHGDAGSWDDQKVHLEESHTTPSQSLPSQSWKVLVSLPSQSVSKFTSLKLVIHPALHFSALYFPLSLLCVPLDWSKISIPRCFPFRRLCHLSERPSFWTTWPCPYHGASSVSIQTTQIAKSSTSTQLRLRLLEDWSLSSETHIGLLRPNSGPCGLTVGRDNFARMGLPPCLPVVT</sequence>
<accession>A0A0C9ZK48</accession>
<keyword evidence="2" id="KW-1185">Reference proteome</keyword>
<evidence type="ECO:0000313" key="2">
    <source>
        <dbReference type="Proteomes" id="UP000054018"/>
    </source>
</evidence>
<evidence type="ECO:0000313" key="1">
    <source>
        <dbReference type="EMBL" id="KIK26324.1"/>
    </source>
</evidence>
<reference evidence="1 2" key="1">
    <citation type="submission" date="2014-04" db="EMBL/GenBank/DDBJ databases">
        <authorList>
            <consortium name="DOE Joint Genome Institute"/>
            <person name="Kuo A."/>
            <person name="Kohler A."/>
            <person name="Costa M.D."/>
            <person name="Nagy L.G."/>
            <person name="Floudas D."/>
            <person name="Copeland A."/>
            <person name="Barry K.W."/>
            <person name="Cichocki N."/>
            <person name="Veneault-Fourrey C."/>
            <person name="LaButti K."/>
            <person name="Lindquist E.A."/>
            <person name="Lipzen A."/>
            <person name="Lundell T."/>
            <person name="Morin E."/>
            <person name="Murat C."/>
            <person name="Sun H."/>
            <person name="Tunlid A."/>
            <person name="Henrissat B."/>
            <person name="Grigoriev I.V."/>
            <person name="Hibbett D.S."/>
            <person name="Martin F."/>
            <person name="Nordberg H.P."/>
            <person name="Cantor M.N."/>
            <person name="Hua S.X."/>
        </authorList>
    </citation>
    <scope>NUCLEOTIDE SEQUENCE [LARGE SCALE GENOMIC DNA]</scope>
    <source>
        <strain evidence="1 2">441</strain>
    </source>
</reference>
<organism evidence="1 2">
    <name type="scientific">Pisolithus microcarpus 441</name>
    <dbReference type="NCBI Taxonomy" id="765257"/>
    <lineage>
        <taxon>Eukaryota</taxon>
        <taxon>Fungi</taxon>
        <taxon>Dikarya</taxon>
        <taxon>Basidiomycota</taxon>
        <taxon>Agaricomycotina</taxon>
        <taxon>Agaricomycetes</taxon>
        <taxon>Agaricomycetidae</taxon>
        <taxon>Boletales</taxon>
        <taxon>Sclerodermatineae</taxon>
        <taxon>Pisolithaceae</taxon>
        <taxon>Pisolithus</taxon>
    </lineage>
</organism>
<gene>
    <name evidence="1" type="ORF">PISMIDRAFT_272290</name>
</gene>